<dbReference type="InterPro" id="IPR001509">
    <property type="entry name" value="Epimerase_deHydtase"/>
</dbReference>
<evidence type="ECO:0000256" key="1">
    <source>
        <dbReference type="ARBA" id="ARBA00007637"/>
    </source>
</evidence>
<accession>A0A1G4RP29</accession>
<evidence type="ECO:0000259" key="2">
    <source>
        <dbReference type="Pfam" id="PF01370"/>
    </source>
</evidence>
<protein>
    <submittedName>
        <fullName evidence="3">Nucleoside-diphosphate-sugar epimerase</fullName>
    </submittedName>
</protein>
<dbReference type="AlphaFoldDB" id="A0A1G4RP29"/>
<dbReference type="SUPFAM" id="SSF51735">
    <property type="entry name" value="NAD(P)-binding Rossmann-fold domains"/>
    <property type="match status" value="1"/>
</dbReference>
<dbReference type="Proteomes" id="UP000198601">
    <property type="component" value="Unassembled WGS sequence"/>
</dbReference>
<name>A0A1G4RP29_9BACL</name>
<feature type="domain" description="NAD-dependent epimerase/dehydratase" evidence="2">
    <location>
        <begin position="12"/>
        <end position="213"/>
    </location>
</feature>
<organism evidence="3 4">
    <name type="scientific">Paenibacillus tianmuensis</name>
    <dbReference type="NCBI Taxonomy" id="624147"/>
    <lineage>
        <taxon>Bacteria</taxon>
        <taxon>Bacillati</taxon>
        <taxon>Bacillota</taxon>
        <taxon>Bacilli</taxon>
        <taxon>Bacillales</taxon>
        <taxon>Paenibacillaceae</taxon>
        <taxon>Paenibacillus</taxon>
    </lineage>
</organism>
<evidence type="ECO:0000313" key="3">
    <source>
        <dbReference type="EMBL" id="SCW58692.1"/>
    </source>
</evidence>
<dbReference type="Gene3D" id="3.40.50.720">
    <property type="entry name" value="NAD(P)-binding Rossmann-like Domain"/>
    <property type="match status" value="1"/>
</dbReference>
<sequence>MPKSGCSQVKATVIGAQGFIGRHLVKLLESKGYEIYAPLRDDPQLLTSSLGNVFYCAGVTSDFRKRPFDTVKAHVGDLRLLLEHADFNTFLYLSSTRVYSNQPQDKIVREEDLLRVNPLHPEDLFNLSKLAGESLCLTVERPNVKVARISNVCGADFESNNFLYSIIKDAINHREIVLRSSLESEKDYISVNDVTSLLLQISKMGVQRIYNVASGRNISHEKWVEHLKKYTGCRVTVIPDAKVQKFPPISIERIQSEFNYVPTNCLSMAQCLVEYYVKEKK</sequence>
<dbReference type="EMBL" id="FMTT01000017">
    <property type="protein sequence ID" value="SCW58692.1"/>
    <property type="molecule type" value="Genomic_DNA"/>
</dbReference>
<proteinExistence type="inferred from homology"/>
<dbReference type="STRING" id="624147.SAMN04487970_1017112"/>
<dbReference type="InterPro" id="IPR036291">
    <property type="entry name" value="NAD(P)-bd_dom_sf"/>
</dbReference>
<dbReference type="PANTHER" id="PTHR43000">
    <property type="entry name" value="DTDP-D-GLUCOSE 4,6-DEHYDRATASE-RELATED"/>
    <property type="match status" value="1"/>
</dbReference>
<reference evidence="4" key="1">
    <citation type="submission" date="2016-10" db="EMBL/GenBank/DDBJ databases">
        <authorList>
            <person name="Varghese N."/>
            <person name="Submissions S."/>
        </authorList>
    </citation>
    <scope>NUCLEOTIDE SEQUENCE [LARGE SCALE GENOMIC DNA]</scope>
    <source>
        <strain evidence="4">CGMCC 1.8946</strain>
    </source>
</reference>
<dbReference type="CDD" id="cd08946">
    <property type="entry name" value="SDR_e"/>
    <property type="match status" value="1"/>
</dbReference>
<keyword evidence="4" id="KW-1185">Reference proteome</keyword>
<gene>
    <name evidence="3" type="ORF">SAMN04487970_1017112</name>
</gene>
<evidence type="ECO:0000313" key="4">
    <source>
        <dbReference type="Proteomes" id="UP000198601"/>
    </source>
</evidence>
<dbReference type="Pfam" id="PF01370">
    <property type="entry name" value="Epimerase"/>
    <property type="match status" value="1"/>
</dbReference>
<comment type="similarity">
    <text evidence="1">Belongs to the NAD(P)-dependent epimerase/dehydratase family.</text>
</comment>